<accession>A0AAV7GLL3</accession>
<dbReference type="Proteomes" id="UP000775213">
    <property type="component" value="Unassembled WGS sequence"/>
</dbReference>
<organism evidence="1 2">
    <name type="scientific">Dendrobium chrysotoxum</name>
    <name type="common">Orchid</name>
    <dbReference type="NCBI Taxonomy" id="161865"/>
    <lineage>
        <taxon>Eukaryota</taxon>
        <taxon>Viridiplantae</taxon>
        <taxon>Streptophyta</taxon>
        <taxon>Embryophyta</taxon>
        <taxon>Tracheophyta</taxon>
        <taxon>Spermatophyta</taxon>
        <taxon>Magnoliopsida</taxon>
        <taxon>Liliopsida</taxon>
        <taxon>Asparagales</taxon>
        <taxon>Orchidaceae</taxon>
        <taxon>Epidendroideae</taxon>
        <taxon>Malaxideae</taxon>
        <taxon>Dendrobiinae</taxon>
        <taxon>Dendrobium</taxon>
    </lineage>
</organism>
<gene>
    <name evidence="1" type="ORF">IEQ34_012721</name>
</gene>
<keyword evidence="2" id="KW-1185">Reference proteome</keyword>
<proteinExistence type="predicted"/>
<evidence type="ECO:0000313" key="1">
    <source>
        <dbReference type="EMBL" id="KAH0457406.1"/>
    </source>
</evidence>
<sequence>MSGNITEPPLRTMLPYKSFIISTTYFMMELLEKNLLDETPEPLCSYGDHLALWQFIDTKLVVKGVVPAFLHVILVVANAMFKRVRKCENTSCGLGFIINIDILLDHPNHNNWALWPANNADRGSLRTGAGCNVLAGWQAGGGWVCPYPCPESWIAPLSAFLFEGEAERWWIGQ</sequence>
<name>A0AAV7GLL3_DENCH</name>
<dbReference type="EMBL" id="JAGFBR010000012">
    <property type="protein sequence ID" value="KAH0457406.1"/>
    <property type="molecule type" value="Genomic_DNA"/>
</dbReference>
<evidence type="ECO:0000313" key="2">
    <source>
        <dbReference type="Proteomes" id="UP000775213"/>
    </source>
</evidence>
<dbReference type="AlphaFoldDB" id="A0AAV7GLL3"/>
<comment type="caution">
    <text evidence="1">The sequence shown here is derived from an EMBL/GenBank/DDBJ whole genome shotgun (WGS) entry which is preliminary data.</text>
</comment>
<protein>
    <submittedName>
        <fullName evidence="1">Uncharacterized protein</fullName>
    </submittedName>
</protein>
<reference evidence="1 2" key="1">
    <citation type="journal article" date="2021" name="Hortic Res">
        <title>Chromosome-scale assembly of the Dendrobium chrysotoxum genome enhances the understanding of orchid evolution.</title>
        <authorList>
            <person name="Zhang Y."/>
            <person name="Zhang G.Q."/>
            <person name="Zhang D."/>
            <person name="Liu X.D."/>
            <person name="Xu X.Y."/>
            <person name="Sun W.H."/>
            <person name="Yu X."/>
            <person name="Zhu X."/>
            <person name="Wang Z.W."/>
            <person name="Zhao X."/>
            <person name="Zhong W.Y."/>
            <person name="Chen H."/>
            <person name="Yin W.L."/>
            <person name="Huang T."/>
            <person name="Niu S.C."/>
            <person name="Liu Z.J."/>
        </authorList>
    </citation>
    <scope>NUCLEOTIDE SEQUENCE [LARGE SCALE GENOMIC DNA]</scope>
    <source>
        <strain evidence="1">Lindl</strain>
    </source>
</reference>